<proteinExistence type="predicted"/>
<sequence>MSNTATAVELPKELAAHLESYVAAFNSGDAERVNAHYTEAGIIAWEKGNPVSGADRRAAIEEFLTTMRPHIETDLREAYVTGDTALLVVDWTMEINTASGEGRESLRGVGLDVLRKQADGSWLYAVDDPFAEEPRD</sequence>
<protein>
    <submittedName>
        <fullName evidence="2">Cyclase</fullName>
    </submittedName>
</protein>
<dbReference type="InterPro" id="IPR037401">
    <property type="entry name" value="SnoaL-like"/>
</dbReference>
<evidence type="ECO:0000259" key="1">
    <source>
        <dbReference type="Pfam" id="PF12680"/>
    </source>
</evidence>
<dbReference type="Pfam" id="PF12680">
    <property type="entry name" value="SnoaL_2"/>
    <property type="match status" value="1"/>
</dbReference>
<name>A0A1M4NEJ5_STRAA</name>
<feature type="domain" description="SnoaL-like" evidence="1">
    <location>
        <begin position="19"/>
        <end position="122"/>
    </location>
</feature>
<dbReference type="InterPro" id="IPR032710">
    <property type="entry name" value="NTF2-like_dom_sf"/>
</dbReference>
<gene>
    <name evidence="2" type="primary">arpHII</name>
</gene>
<organism evidence="2">
    <name type="scientific">Streptomyces argillaceus</name>
    <dbReference type="NCBI Taxonomy" id="41951"/>
    <lineage>
        <taxon>Bacteria</taxon>
        <taxon>Bacillati</taxon>
        <taxon>Actinomycetota</taxon>
        <taxon>Actinomycetes</taxon>
        <taxon>Kitasatosporales</taxon>
        <taxon>Streptomycetaceae</taxon>
        <taxon>Streptomyces</taxon>
    </lineage>
</organism>
<dbReference type="AlphaFoldDB" id="A0A1M4NEJ5"/>
<dbReference type="Gene3D" id="3.10.450.50">
    <property type="match status" value="1"/>
</dbReference>
<evidence type="ECO:0000313" key="2">
    <source>
        <dbReference type="EMBL" id="SCO70307.1"/>
    </source>
</evidence>
<reference evidence="2" key="1">
    <citation type="journal article" date="2017" name="Front. Microbiol.">
        <title>Streptomyces argillaceus involved in the biosynthesis of pyridine and piperidine alkaloids argimycins P.</title>
        <authorList>
            <person name="Ye S."/>
            <person name="Molloy B."/>
            <person name="Brana A.F."/>
            <person name="Zabala D."/>
            <person name="Olano C."/>
            <person name="Cortes J."/>
            <person name="Moris F."/>
            <person name="Salas J.A."/>
            <person name="Mendez C."/>
        </authorList>
    </citation>
    <scope>NUCLEOTIDE SEQUENCE</scope>
    <source>
        <strain evidence="2">ATCC 12956</strain>
    </source>
</reference>
<dbReference type="SUPFAM" id="SSF54427">
    <property type="entry name" value="NTF2-like"/>
    <property type="match status" value="1"/>
</dbReference>
<dbReference type="EMBL" id="LT615255">
    <property type="protein sequence ID" value="SCO70307.1"/>
    <property type="molecule type" value="Genomic_DNA"/>
</dbReference>
<accession>A0A1M4NEJ5</accession>